<evidence type="ECO:0000256" key="8">
    <source>
        <dbReference type="ARBA" id="ARBA00023012"/>
    </source>
</evidence>
<evidence type="ECO:0000256" key="4">
    <source>
        <dbReference type="ARBA" id="ARBA00022679"/>
    </source>
</evidence>
<evidence type="ECO:0000256" key="2">
    <source>
        <dbReference type="ARBA" id="ARBA00012438"/>
    </source>
</evidence>
<dbReference type="InterPro" id="IPR036890">
    <property type="entry name" value="HATPase_C_sf"/>
</dbReference>
<dbReference type="EMBL" id="CP048620">
    <property type="protein sequence ID" value="QPJ64155.1"/>
    <property type="molecule type" value="Genomic_DNA"/>
</dbReference>
<evidence type="ECO:0000256" key="10">
    <source>
        <dbReference type="SAM" id="MobiDB-lite"/>
    </source>
</evidence>
<dbReference type="InterPro" id="IPR035965">
    <property type="entry name" value="PAS-like_dom_sf"/>
</dbReference>
<gene>
    <name evidence="14" type="ORF">G3M78_01545</name>
</gene>
<dbReference type="PROSITE" id="PS50112">
    <property type="entry name" value="PAS"/>
    <property type="match status" value="2"/>
</dbReference>
<evidence type="ECO:0000259" key="11">
    <source>
        <dbReference type="PROSITE" id="PS50109"/>
    </source>
</evidence>
<dbReference type="InterPro" id="IPR036097">
    <property type="entry name" value="HisK_dim/P_sf"/>
</dbReference>
<dbReference type="SUPFAM" id="SSF55785">
    <property type="entry name" value="PYP-like sensor domain (PAS domain)"/>
    <property type="match status" value="2"/>
</dbReference>
<evidence type="ECO:0000256" key="1">
    <source>
        <dbReference type="ARBA" id="ARBA00000085"/>
    </source>
</evidence>
<dbReference type="Pfam" id="PF02518">
    <property type="entry name" value="HATPase_c"/>
    <property type="match status" value="1"/>
</dbReference>
<dbReference type="EC" id="2.7.13.3" evidence="2"/>
<dbReference type="CDD" id="cd00082">
    <property type="entry name" value="HisKA"/>
    <property type="match status" value="1"/>
</dbReference>
<feature type="domain" description="PAS" evidence="12">
    <location>
        <begin position="133"/>
        <end position="203"/>
    </location>
</feature>
<keyword evidence="9" id="KW-0175">Coiled coil</keyword>
<evidence type="ECO:0000256" key="3">
    <source>
        <dbReference type="ARBA" id="ARBA00022553"/>
    </source>
</evidence>
<dbReference type="PROSITE" id="PS50109">
    <property type="entry name" value="HIS_KIN"/>
    <property type="match status" value="1"/>
</dbReference>
<dbReference type="Gene3D" id="1.10.287.130">
    <property type="match status" value="1"/>
</dbReference>
<dbReference type="Pfam" id="PF08448">
    <property type="entry name" value="PAS_4"/>
    <property type="match status" value="1"/>
</dbReference>
<dbReference type="SMART" id="SM00388">
    <property type="entry name" value="HisKA"/>
    <property type="match status" value="1"/>
</dbReference>
<proteinExistence type="predicted"/>
<comment type="catalytic activity">
    <reaction evidence="1">
        <text>ATP + protein L-histidine = ADP + protein N-phospho-L-histidine.</text>
        <dbReference type="EC" id="2.7.13.3"/>
    </reaction>
</comment>
<dbReference type="SMART" id="SM00091">
    <property type="entry name" value="PAS"/>
    <property type="match status" value="2"/>
</dbReference>
<feature type="region of interest" description="Disordered" evidence="10">
    <location>
        <begin position="70"/>
        <end position="93"/>
    </location>
</feature>
<protein>
    <recommendedName>
        <fullName evidence="2">histidine kinase</fullName>
        <ecNumber evidence="2">2.7.13.3</ecNumber>
    </recommendedName>
</protein>
<dbReference type="SUPFAM" id="SSF55874">
    <property type="entry name" value="ATPase domain of HSP90 chaperone/DNA topoisomerase II/histidine kinase"/>
    <property type="match status" value="1"/>
</dbReference>
<evidence type="ECO:0000313" key="14">
    <source>
        <dbReference type="EMBL" id="QPJ64155.1"/>
    </source>
</evidence>
<dbReference type="PRINTS" id="PR00344">
    <property type="entry name" value="BCTRLSENSOR"/>
</dbReference>
<feature type="domain" description="Histidine kinase" evidence="11">
    <location>
        <begin position="295"/>
        <end position="504"/>
    </location>
</feature>
<name>A0A7T0G2B5_9BACT</name>
<dbReference type="InterPro" id="IPR013656">
    <property type="entry name" value="PAS_4"/>
</dbReference>
<dbReference type="PANTHER" id="PTHR43065">
    <property type="entry name" value="SENSOR HISTIDINE KINASE"/>
    <property type="match status" value="1"/>
</dbReference>
<dbReference type="SMART" id="SM00387">
    <property type="entry name" value="HATPase_c"/>
    <property type="match status" value="1"/>
</dbReference>
<keyword evidence="3" id="KW-0597">Phosphoprotein</keyword>
<dbReference type="InterPro" id="IPR003594">
    <property type="entry name" value="HATPase_dom"/>
</dbReference>
<dbReference type="SUPFAM" id="SSF47384">
    <property type="entry name" value="Homodimeric domain of signal transducing histidine kinase"/>
    <property type="match status" value="1"/>
</dbReference>
<dbReference type="GO" id="GO:0000155">
    <property type="term" value="F:phosphorelay sensor kinase activity"/>
    <property type="evidence" value="ECO:0007669"/>
    <property type="project" value="InterPro"/>
</dbReference>
<evidence type="ECO:0000256" key="9">
    <source>
        <dbReference type="SAM" id="Coils"/>
    </source>
</evidence>
<sequence>MTDPLYDDENNTYRLLFHALDEPILILNCEASRFVDANPAATRLYGYSQDEFLKLNVSAIAEALTTSLNATPDAPTTRPNEITQQTHRKKDGSQFPCEVKTGSLSVNKSKPVFAIIRDLTSHPQTDIVRLNESQIHLQSIINNSGSTIYLKDIQGRYILVSKLTEYYVQKTNEELRGKTDYEVFPKHVADAFTKHDREVLESQTVMEFEEVAPHPDGLFTFLSIKFPLWDPEGNIYGVGGISINISDRKKAQQELENYRSQLEELVQQRSQELQNTHRQLLHSEKLAALGKLSGTIAHELNNPIYGIRNIFEAMGEDELGPRYEHYARLGVGECDRISNLVQRLQDFYQPTSQIKKSLDLHAILQDMSFLLDKELRQSNIQIIERFANDLPNIIGVEDQLKQVVLNLIQNAKEAIGPDGGAITLSTRHDKDTVALTIQDSGAGIHPDHIDKIFDPFFTTKNAIKGTGLGLSVSYGIIKNHGAEITVQSDPENGTTFTVLFKSLETT</sequence>
<evidence type="ECO:0000313" key="15">
    <source>
        <dbReference type="Proteomes" id="UP000594464"/>
    </source>
</evidence>
<dbReference type="InterPro" id="IPR000700">
    <property type="entry name" value="PAS-assoc_C"/>
</dbReference>
<dbReference type="GO" id="GO:0005524">
    <property type="term" value="F:ATP binding"/>
    <property type="evidence" value="ECO:0007669"/>
    <property type="project" value="UniProtKB-KW"/>
</dbReference>
<dbReference type="Pfam" id="PF00512">
    <property type="entry name" value="HisKA"/>
    <property type="match status" value="1"/>
</dbReference>
<dbReference type="InterPro" id="IPR003661">
    <property type="entry name" value="HisK_dim/P_dom"/>
</dbReference>
<evidence type="ECO:0000256" key="6">
    <source>
        <dbReference type="ARBA" id="ARBA00022777"/>
    </source>
</evidence>
<dbReference type="Gene3D" id="3.30.450.20">
    <property type="entry name" value="PAS domain"/>
    <property type="match status" value="2"/>
</dbReference>
<dbReference type="InterPro" id="IPR005467">
    <property type="entry name" value="His_kinase_dom"/>
</dbReference>
<feature type="domain" description="PAS" evidence="12">
    <location>
        <begin position="9"/>
        <end position="53"/>
    </location>
</feature>
<evidence type="ECO:0000259" key="12">
    <source>
        <dbReference type="PROSITE" id="PS50112"/>
    </source>
</evidence>
<keyword evidence="6" id="KW-0418">Kinase</keyword>
<keyword evidence="5" id="KW-0547">Nucleotide-binding</keyword>
<dbReference type="CDD" id="cd00130">
    <property type="entry name" value="PAS"/>
    <property type="match status" value="1"/>
</dbReference>
<reference evidence="15" key="1">
    <citation type="submission" date="2020-02" db="EMBL/GenBank/DDBJ databases">
        <title>Genomic and physiological characterization of two novel Nitrospinaceae genera.</title>
        <authorList>
            <person name="Mueller A.J."/>
            <person name="Jung M.-Y."/>
            <person name="Strachan C.R."/>
            <person name="Herbold C.W."/>
            <person name="Kirkegaard R.H."/>
            <person name="Daims H."/>
        </authorList>
    </citation>
    <scope>NUCLEOTIDE SEQUENCE [LARGE SCALE GENOMIC DNA]</scope>
</reference>
<dbReference type="InterPro" id="IPR000014">
    <property type="entry name" value="PAS"/>
</dbReference>
<organism evidence="14 15">
    <name type="scientific">Candidatus Nitrohelix vancouverensis</name>
    <dbReference type="NCBI Taxonomy" id="2705534"/>
    <lineage>
        <taxon>Bacteria</taxon>
        <taxon>Pseudomonadati</taxon>
        <taxon>Nitrospinota/Tectimicrobiota group</taxon>
        <taxon>Nitrospinota</taxon>
        <taxon>Nitrospinia</taxon>
        <taxon>Nitrospinales</taxon>
        <taxon>Nitrospinaceae</taxon>
        <taxon>Candidatus Nitrohelix</taxon>
    </lineage>
</organism>
<evidence type="ECO:0000259" key="13">
    <source>
        <dbReference type="PROSITE" id="PS50113"/>
    </source>
</evidence>
<dbReference type="KEGG" id="nva:G3M78_01545"/>
<keyword evidence="7" id="KW-0067">ATP-binding</keyword>
<dbReference type="Pfam" id="PF13426">
    <property type="entry name" value="PAS_9"/>
    <property type="match status" value="1"/>
</dbReference>
<keyword evidence="4" id="KW-0808">Transferase</keyword>
<dbReference type="InterPro" id="IPR004358">
    <property type="entry name" value="Sig_transdc_His_kin-like_C"/>
</dbReference>
<dbReference type="PROSITE" id="PS50113">
    <property type="entry name" value="PAC"/>
    <property type="match status" value="1"/>
</dbReference>
<evidence type="ECO:0000256" key="7">
    <source>
        <dbReference type="ARBA" id="ARBA00022840"/>
    </source>
</evidence>
<dbReference type="Gene3D" id="3.30.565.10">
    <property type="entry name" value="Histidine kinase-like ATPase, C-terminal domain"/>
    <property type="match status" value="1"/>
</dbReference>
<dbReference type="NCBIfam" id="TIGR00229">
    <property type="entry name" value="sensory_box"/>
    <property type="match status" value="2"/>
</dbReference>
<feature type="domain" description="PAC" evidence="13">
    <location>
        <begin position="204"/>
        <end position="257"/>
    </location>
</feature>
<keyword evidence="8" id="KW-0902">Two-component regulatory system</keyword>
<dbReference type="PANTHER" id="PTHR43065:SF10">
    <property type="entry name" value="PEROXIDE STRESS-ACTIVATED HISTIDINE KINASE MAK3"/>
    <property type="match status" value="1"/>
</dbReference>
<accession>A0A7T0G2B5</accession>
<evidence type="ECO:0000256" key="5">
    <source>
        <dbReference type="ARBA" id="ARBA00022741"/>
    </source>
</evidence>
<dbReference type="Proteomes" id="UP000594464">
    <property type="component" value="Chromosome"/>
</dbReference>
<dbReference type="AlphaFoldDB" id="A0A7T0G2B5"/>
<feature type="coiled-coil region" evidence="9">
    <location>
        <begin position="248"/>
        <end position="279"/>
    </location>
</feature>